<dbReference type="STRING" id="477641.MODMU_0683"/>
<name>I4ERX7_MODI5</name>
<keyword evidence="3" id="KW-1185">Reference proteome</keyword>
<protein>
    <recommendedName>
        <fullName evidence="1">DUF1023 domain-containing protein</fullName>
    </recommendedName>
</protein>
<dbReference type="OrthoDB" id="3259161at2"/>
<dbReference type="PATRIC" id="fig|477641.3.peg.653"/>
<accession>I4ERX7</accession>
<dbReference type="ESTHER" id="9actn-i4erx7">
    <property type="family name" value="Duf_1023"/>
</dbReference>
<dbReference type="KEGG" id="mmar:MODMU_0683"/>
<dbReference type="Proteomes" id="UP000006461">
    <property type="component" value="Chromosome"/>
</dbReference>
<dbReference type="AlphaFoldDB" id="I4ERX7"/>
<gene>
    <name evidence="2" type="ordered locus">MODMU_0683</name>
</gene>
<proteinExistence type="predicted"/>
<dbReference type="EMBL" id="FO203431">
    <property type="protein sequence ID" value="CCH86140.1"/>
    <property type="molecule type" value="Genomic_DNA"/>
</dbReference>
<dbReference type="Pfam" id="PF06259">
    <property type="entry name" value="Abhydrolase_8"/>
    <property type="match status" value="1"/>
</dbReference>
<organism evidence="2 3">
    <name type="scientific">Modestobacter italicus (strain DSM 44449 / CECT 9708 / BC 501)</name>
    <dbReference type="NCBI Taxonomy" id="2732864"/>
    <lineage>
        <taxon>Bacteria</taxon>
        <taxon>Bacillati</taxon>
        <taxon>Actinomycetota</taxon>
        <taxon>Actinomycetes</taxon>
        <taxon>Geodermatophilales</taxon>
        <taxon>Geodermatophilaceae</taxon>
        <taxon>Modestobacter</taxon>
    </lineage>
</organism>
<dbReference type="eggNOG" id="COG4099">
    <property type="taxonomic scope" value="Bacteria"/>
</dbReference>
<dbReference type="OMA" id="HGDYPRV"/>
<sequence>MSGTTVHQVAGWDVAGLRGGVGRLDQVADRLLPWRARLDVLGRQLGRAECWSGPAGSVAAAAVVELSTVASGVSGALAGSLTDLQGLTAAATEAQEWAAGALATAASGRLTLDGAGAPVGLPAPPSPAMAADQVADVLADREAGRLAAARAEEALLLAARALACARAARQPLAGQGASAPGAVGFADLVVRLPAARPLPVPPDAGPRRVAAWWSGLSAAEQLAEVAARPAVVGALDGLPAWARDRANRSVLAAALASLPAGGPRRTAEVLAARLTALDRAGATAQLVQFDPAGDLVAVSLGDLDTAAAVGVLVPGINTTPADDLPALLGQAAAVGSAAVAAAPGLAVATVAWLGYRTPGLGTMALPAAARRGGPALDRALDGLAAARTVPGGAGAGAAPPRTTVVAHSYGTVVTGQAARAPGRLAADAVVLLGSPGLAGGEAEDLEAAEVHGAWSLADPVSWLQWFGDTPADPSFGDTPLPTELTEGHTDYLDPDRPTLAAVGEVVAGVRGAG</sequence>
<evidence type="ECO:0000313" key="3">
    <source>
        <dbReference type="Proteomes" id="UP000006461"/>
    </source>
</evidence>
<reference evidence="2 3" key="1">
    <citation type="journal article" date="2012" name="J. Bacteriol.">
        <title>Genome Sequence of Radiation-Resistant Modestobacter marinus Strain BC501, a Representative Actinobacterium That Thrives on Calcareous Stone Surfaces.</title>
        <authorList>
            <person name="Normand P."/>
            <person name="Gury J."/>
            <person name="Pujic P."/>
            <person name="Chouaia B."/>
            <person name="Crotti E."/>
            <person name="Brusetti L."/>
            <person name="Daffonchio D."/>
            <person name="Vacherie B."/>
            <person name="Barbe V."/>
            <person name="Medigue C."/>
            <person name="Calteau A."/>
            <person name="Ghodhbane-Gtari F."/>
            <person name="Essoussi I."/>
            <person name="Nouioui I."/>
            <person name="Abbassi-Ghozzi I."/>
            <person name="Gtari M."/>
        </authorList>
    </citation>
    <scope>NUCLEOTIDE SEQUENCE [LARGE SCALE GENOMIC DNA]</scope>
    <source>
        <strain evidence="3">BC 501</strain>
    </source>
</reference>
<dbReference type="HOGENOM" id="CLU_025057_2_1_11"/>
<feature type="domain" description="DUF1023" evidence="1">
    <location>
        <begin position="290"/>
        <end position="463"/>
    </location>
</feature>
<evidence type="ECO:0000259" key="1">
    <source>
        <dbReference type="Pfam" id="PF06259"/>
    </source>
</evidence>
<dbReference type="InterPro" id="IPR010427">
    <property type="entry name" value="DUF1023"/>
</dbReference>
<evidence type="ECO:0000313" key="2">
    <source>
        <dbReference type="EMBL" id="CCH86140.1"/>
    </source>
</evidence>